<reference evidence="1" key="1">
    <citation type="submission" date="2020-06" db="EMBL/GenBank/DDBJ databases">
        <title>WGS assembly of Ceratodon purpureus strain R40.</title>
        <authorList>
            <person name="Carey S.B."/>
            <person name="Jenkins J."/>
            <person name="Shu S."/>
            <person name="Lovell J.T."/>
            <person name="Sreedasyam A."/>
            <person name="Maumus F."/>
            <person name="Tiley G.P."/>
            <person name="Fernandez-Pozo N."/>
            <person name="Barry K."/>
            <person name="Chen C."/>
            <person name="Wang M."/>
            <person name="Lipzen A."/>
            <person name="Daum C."/>
            <person name="Saski C.A."/>
            <person name="Payton A.C."/>
            <person name="Mcbreen J.C."/>
            <person name="Conrad R.E."/>
            <person name="Kollar L.M."/>
            <person name="Olsson S."/>
            <person name="Huttunen S."/>
            <person name="Landis J.B."/>
            <person name="Wickett N.J."/>
            <person name="Johnson M.G."/>
            <person name="Rensing S.A."/>
            <person name="Grimwood J."/>
            <person name="Schmutz J."/>
            <person name="Mcdaniel S.F."/>
        </authorList>
    </citation>
    <scope>NUCLEOTIDE SEQUENCE</scope>
    <source>
        <strain evidence="1">R40</strain>
    </source>
</reference>
<dbReference type="EMBL" id="CM026423">
    <property type="protein sequence ID" value="KAG0582099.1"/>
    <property type="molecule type" value="Genomic_DNA"/>
</dbReference>
<gene>
    <name evidence="1" type="ORF">KC19_3G034000</name>
</gene>
<proteinExistence type="predicted"/>
<accession>A0A8T0IGP9</accession>
<keyword evidence="2" id="KW-1185">Reference proteome</keyword>
<evidence type="ECO:0000313" key="2">
    <source>
        <dbReference type="Proteomes" id="UP000822688"/>
    </source>
</evidence>
<dbReference type="AlphaFoldDB" id="A0A8T0IGP9"/>
<comment type="caution">
    <text evidence="1">The sequence shown here is derived from an EMBL/GenBank/DDBJ whole genome shotgun (WGS) entry which is preliminary data.</text>
</comment>
<name>A0A8T0IGP9_CERPU</name>
<sequence length="105" mass="11981">MLVKRELSSSVFPSMQLSAITLPQIHIGIKSYYKVFFATTPLDLIIIRNRWTDLNCLQQLTPSHAYAPALLAQPASRLQKGIQIIVRSYNWHTWAPQPCMQTQQG</sequence>
<organism evidence="1 2">
    <name type="scientific">Ceratodon purpureus</name>
    <name type="common">Fire moss</name>
    <name type="synonym">Dicranum purpureum</name>
    <dbReference type="NCBI Taxonomy" id="3225"/>
    <lineage>
        <taxon>Eukaryota</taxon>
        <taxon>Viridiplantae</taxon>
        <taxon>Streptophyta</taxon>
        <taxon>Embryophyta</taxon>
        <taxon>Bryophyta</taxon>
        <taxon>Bryophytina</taxon>
        <taxon>Bryopsida</taxon>
        <taxon>Dicranidae</taxon>
        <taxon>Pseudoditrichales</taxon>
        <taxon>Ditrichaceae</taxon>
        <taxon>Ceratodon</taxon>
    </lineage>
</organism>
<evidence type="ECO:0000313" key="1">
    <source>
        <dbReference type="EMBL" id="KAG0582099.1"/>
    </source>
</evidence>
<feature type="non-terminal residue" evidence="1">
    <location>
        <position position="105"/>
    </location>
</feature>
<dbReference type="Proteomes" id="UP000822688">
    <property type="component" value="Chromosome 3"/>
</dbReference>
<protein>
    <submittedName>
        <fullName evidence="1">Uncharacterized protein</fullName>
    </submittedName>
</protein>